<dbReference type="Proteomes" id="UP000789524">
    <property type="component" value="Unassembled WGS sequence"/>
</dbReference>
<evidence type="ECO:0000256" key="1">
    <source>
        <dbReference type="SAM" id="MobiDB-lite"/>
    </source>
</evidence>
<dbReference type="OrthoDB" id="10469831at2759"/>
<accession>A0A8J2QFP6</accession>
<sequence>MSGRVPQETECGETRQKHSVTAWTIDSSPGNRMQIDCRNNEPRNWNKVSRSSWGWGACACTVGRARHMRNIKGGKRKKLTCEAIFVYWYPLARDGFSDAGRAPRGAVEDERLAVF</sequence>
<name>A0A8J2QFP6_9NEOP</name>
<gene>
    <name evidence="2" type="ORF">DCHRY22_LOCUS3408</name>
</gene>
<evidence type="ECO:0000313" key="2">
    <source>
        <dbReference type="EMBL" id="CAG9561995.1"/>
    </source>
</evidence>
<proteinExistence type="predicted"/>
<dbReference type="EMBL" id="CAKASE010000047">
    <property type="protein sequence ID" value="CAG9561995.1"/>
    <property type="molecule type" value="Genomic_DNA"/>
</dbReference>
<keyword evidence="3" id="KW-1185">Reference proteome</keyword>
<organism evidence="2 3">
    <name type="scientific">Danaus chrysippus</name>
    <name type="common">African queen</name>
    <dbReference type="NCBI Taxonomy" id="151541"/>
    <lineage>
        <taxon>Eukaryota</taxon>
        <taxon>Metazoa</taxon>
        <taxon>Ecdysozoa</taxon>
        <taxon>Arthropoda</taxon>
        <taxon>Hexapoda</taxon>
        <taxon>Insecta</taxon>
        <taxon>Pterygota</taxon>
        <taxon>Neoptera</taxon>
        <taxon>Endopterygota</taxon>
        <taxon>Lepidoptera</taxon>
        <taxon>Glossata</taxon>
        <taxon>Ditrysia</taxon>
        <taxon>Papilionoidea</taxon>
        <taxon>Nymphalidae</taxon>
        <taxon>Danainae</taxon>
        <taxon>Danaini</taxon>
        <taxon>Danaina</taxon>
        <taxon>Danaus</taxon>
        <taxon>Anosia</taxon>
    </lineage>
</organism>
<reference evidence="2" key="1">
    <citation type="submission" date="2021-09" db="EMBL/GenBank/DDBJ databases">
        <authorList>
            <person name="Martin H S."/>
        </authorList>
    </citation>
    <scope>NUCLEOTIDE SEQUENCE</scope>
</reference>
<feature type="region of interest" description="Disordered" evidence="1">
    <location>
        <begin position="1"/>
        <end position="27"/>
    </location>
</feature>
<protein>
    <submittedName>
        <fullName evidence="2">(African queen) hypothetical protein</fullName>
    </submittedName>
</protein>
<comment type="caution">
    <text evidence="2">The sequence shown here is derived from an EMBL/GenBank/DDBJ whole genome shotgun (WGS) entry which is preliminary data.</text>
</comment>
<dbReference type="AlphaFoldDB" id="A0A8J2QFP6"/>
<evidence type="ECO:0000313" key="3">
    <source>
        <dbReference type="Proteomes" id="UP000789524"/>
    </source>
</evidence>